<dbReference type="SUPFAM" id="SSF56935">
    <property type="entry name" value="Porins"/>
    <property type="match status" value="1"/>
</dbReference>
<organism evidence="8 9">
    <name type="scientific">Paenacidovorax caeni</name>
    <dbReference type="NCBI Taxonomy" id="343013"/>
    <lineage>
        <taxon>Bacteria</taxon>
        <taxon>Pseudomonadati</taxon>
        <taxon>Pseudomonadota</taxon>
        <taxon>Betaproteobacteria</taxon>
        <taxon>Burkholderiales</taxon>
        <taxon>Comamonadaceae</taxon>
        <taxon>Paenacidovorax</taxon>
    </lineage>
</organism>
<sequence length="1133" mass="122355">MRQHLLGFAPWLLTLSNAFAQGGGCQAPPGADGAAAEIVALSGQGQARADGAAPWAAAALAQRLPPGGEVRTLALSSAALLLADRTQIRLAAQAQVRLCDARPAQTRLELAVGRLWARAKGQGVNVELRTPAVLAAVRGTDWDVEVDAQGRTTLTVLSGRIDVSNAQGAVVLGPAEQAVAEPGQAPVKRLLVRPRERVQWVMAPALTPPGWPELADAMAPDAAWRALALQALRAGRLAALREQVDARLRAQPADPLAQRLRAETEVAEGQLDAAQQRLLDVWHTAGDTAAAARRAALLLALEQGDAARAFIAQARAQAPQAVALLLADADARRLDGDADGALALYRQAAAQVRGAPEEGAALVGLGRALRERGDLAAARAALARAVQRQPHDADTLAQAATADAQALRFAAAAEGFGQALAQAGDDYVALAGAGLLALQHGQSAAARELLLKALVIEPRYAQAQVWLAVAEYRLGQAGAAFDALERARQADPRDPLPWQIAAVLHNDAGEPEQAVAAAREALVRLPYLKSLNPLASDSQGSASLGKALADFGLEHWARAYVQQSYYPLWAGSHFFLANRYESEYARMSELYQGYLSDPTVFGASEKRPGVFLTELHEASLGLSGTREALRNTAAADAGLRGFSAAPLPLAWLLRADGVAMQPRDGPPGSLYRMHAPQVQLALGARPTDRLGLFAMVTEGRMRYRFPWGLDFGNGITFSDAARYATRRGDFGGSWRWSATEQTWFKLHRVSDDIGLLLDDAQWGPQAYTYRSQEYGLYLRHTAQTGALRWSLGWESVRRSAGSEIRDDFVASPRTNLERYDMPWAALEWAHGPWSLHAAATWPRLRFQEDNAYRDSLTGEDLLEPESQGTRLARQLRPRLGASYRWGPGRALHWAWQESLHAPGTHTLAPVATGAIPIDYQYQLPGSQARKHAVQLDWELGPRSFITASLSQQEIRNPRMADGRLYGQAMGALFDYVGTLAPAQMSAQTQIDPYQGTPRFGHGRLRQAGAALNQVLAPRWSLLASYTWADARNLGAGYEGLRLPGVPRHTAVLGSTWRHSGRGYTVLGMVYRGGRFADEANTQAQAPGWTLSLAHALESPSREWALYLSAQQALQPGEKPVLWALLRWRMGGTP</sequence>
<gene>
    <name evidence="8" type="ORF">SAMN04489707_101470</name>
</gene>
<dbReference type="EMBL" id="FPBX01000014">
    <property type="protein sequence ID" value="SFU68313.1"/>
    <property type="molecule type" value="Genomic_DNA"/>
</dbReference>
<dbReference type="RefSeq" id="WP_054255653.1">
    <property type="nucleotide sequence ID" value="NZ_CYIG01000008.1"/>
</dbReference>
<dbReference type="InterPro" id="IPR011990">
    <property type="entry name" value="TPR-like_helical_dom_sf"/>
</dbReference>
<accession>A0A1I7I5V1</accession>
<feature type="repeat" description="TPR" evidence="4">
    <location>
        <begin position="359"/>
        <end position="392"/>
    </location>
</feature>
<dbReference type="Proteomes" id="UP000183656">
    <property type="component" value="Unassembled WGS sequence"/>
</dbReference>
<dbReference type="Gene3D" id="1.25.40.10">
    <property type="entry name" value="Tetratricopeptide repeat domain"/>
    <property type="match status" value="1"/>
</dbReference>
<feature type="domain" description="FecR protein" evidence="7">
    <location>
        <begin position="70"/>
        <end position="161"/>
    </location>
</feature>
<dbReference type="InterPro" id="IPR006860">
    <property type="entry name" value="FecR"/>
</dbReference>
<dbReference type="SUPFAM" id="SSF48452">
    <property type="entry name" value="TPR-like"/>
    <property type="match status" value="1"/>
</dbReference>
<name>A0A1I7I5V1_9BURK</name>
<dbReference type="InterPro" id="IPR000531">
    <property type="entry name" value="Beta-barrel_TonB"/>
</dbReference>
<evidence type="ECO:0000256" key="3">
    <source>
        <dbReference type="ARBA" id="ARBA00023237"/>
    </source>
</evidence>
<keyword evidence="2" id="KW-0472">Membrane</keyword>
<evidence type="ECO:0000256" key="1">
    <source>
        <dbReference type="ARBA" id="ARBA00004442"/>
    </source>
</evidence>
<dbReference type="AlphaFoldDB" id="A0A1I7I5V1"/>
<keyword evidence="9" id="KW-1185">Reference proteome</keyword>
<evidence type="ECO:0000313" key="9">
    <source>
        <dbReference type="Proteomes" id="UP000183656"/>
    </source>
</evidence>
<keyword evidence="3" id="KW-0998">Cell outer membrane</keyword>
<evidence type="ECO:0000256" key="2">
    <source>
        <dbReference type="ARBA" id="ARBA00023136"/>
    </source>
</evidence>
<dbReference type="STRING" id="343013.SAMN04489707_101470"/>
<comment type="subcellular location">
    <subcellularLocation>
        <location evidence="1">Cell outer membrane</location>
    </subcellularLocation>
</comment>
<feature type="chain" id="PRO_5010297061" evidence="5">
    <location>
        <begin position="21"/>
        <end position="1133"/>
    </location>
</feature>
<dbReference type="Gene3D" id="2.60.120.1440">
    <property type="match status" value="1"/>
</dbReference>
<evidence type="ECO:0000313" key="8">
    <source>
        <dbReference type="EMBL" id="SFU68313.1"/>
    </source>
</evidence>
<dbReference type="InterPro" id="IPR036942">
    <property type="entry name" value="Beta-barrel_TonB_sf"/>
</dbReference>
<evidence type="ECO:0000256" key="5">
    <source>
        <dbReference type="SAM" id="SignalP"/>
    </source>
</evidence>
<proteinExistence type="predicted"/>
<evidence type="ECO:0000256" key="4">
    <source>
        <dbReference type="PROSITE-ProRule" id="PRU00339"/>
    </source>
</evidence>
<dbReference type="GO" id="GO:0009279">
    <property type="term" value="C:cell outer membrane"/>
    <property type="evidence" value="ECO:0007669"/>
    <property type="project" value="UniProtKB-SubCell"/>
</dbReference>
<dbReference type="PROSITE" id="PS50005">
    <property type="entry name" value="TPR"/>
    <property type="match status" value="1"/>
</dbReference>
<feature type="signal peptide" evidence="5">
    <location>
        <begin position="1"/>
        <end position="20"/>
    </location>
</feature>
<dbReference type="InterPro" id="IPR019734">
    <property type="entry name" value="TPR_rpt"/>
</dbReference>
<dbReference type="SMART" id="SM00028">
    <property type="entry name" value="TPR"/>
    <property type="match status" value="5"/>
</dbReference>
<keyword evidence="5" id="KW-0732">Signal</keyword>
<reference evidence="8 9" key="1">
    <citation type="submission" date="2016-10" db="EMBL/GenBank/DDBJ databases">
        <authorList>
            <person name="de Groot N.N."/>
        </authorList>
    </citation>
    <scope>NUCLEOTIDE SEQUENCE [LARGE SCALE GENOMIC DNA]</scope>
    <source>
        <strain evidence="8 9">R-24608</strain>
    </source>
</reference>
<dbReference type="Pfam" id="PF04773">
    <property type="entry name" value="FecR"/>
    <property type="match status" value="1"/>
</dbReference>
<keyword evidence="4" id="KW-0802">TPR repeat</keyword>
<dbReference type="PANTHER" id="PTHR38731">
    <property type="entry name" value="LIPL45-RELATED LIPOPROTEIN-RELATED"/>
    <property type="match status" value="1"/>
</dbReference>
<protein>
    <submittedName>
        <fullName evidence="8">Flp pilus assembly protein TadD, contains TPR repeats</fullName>
    </submittedName>
</protein>
<dbReference type="Pfam" id="PF00593">
    <property type="entry name" value="TonB_dep_Rec_b-barrel"/>
    <property type="match status" value="1"/>
</dbReference>
<feature type="domain" description="TonB-dependent receptor-like beta-barrel" evidence="6">
    <location>
        <begin position="700"/>
        <end position="1090"/>
    </location>
</feature>
<dbReference type="Pfam" id="PF13432">
    <property type="entry name" value="TPR_16"/>
    <property type="match status" value="2"/>
</dbReference>
<evidence type="ECO:0000259" key="7">
    <source>
        <dbReference type="Pfam" id="PF04773"/>
    </source>
</evidence>
<dbReference type="Gene3D" id="2.40.170.20">
    <property type="entry name" value="TonB-dependent receptor, beta-barrel domain"/>
    <property type="match status" value="1"/>
</dbReference>
<evidence type="ECO:0000259" key="6">
    <source>
        <dbReference type="Pfam" id="PF00593"/>
    </source>
</evidence>